<dbReference type="InterPro" id="IPR011010">
    <property type="entry name" value="DNA_brk_join_enz"/>
</dbReference>
<comment type="function">
    <text evidence="1">Site-specific tyrosine recombinase, which acts by catalyzing the cutting and rejoining of the recombining DNA molecules.</text>
</comment>
<evidence type="ECO:0000256" key="2">
    <source>
        <dbReference type="ARBA" id="ARBA00008857"/>
    </source>
</evidence>
<protein>
    <submittedName>
        <fullName evidence="9">Tyrosine-type recombinase/integrase</fullName>
    </submittedName>
</protein>
<gene>
    <name evidence="9" type="ORF">H9X83_10085</name>
</gene>
<comment type="caution">
    <text evidence="9">The sequence shown here is derived from an EMBL/GenBank/DDBJ whole genome shotgun (WGS) entry which is preliminary data.</text>
</comment>
<dbReference type="PANTHER" id="PTHR30349">
    <property type="entry name" value="PHAGE INTEGRASE-RELATED"/>
    <property type="match status" value="1"/>
</dbReference>
<dbReference type="InterPro" id="IPR050090">
    <property type="entry name" value="Tyrosine_recombinase_XerCD"/>
</dbReference>
<feature type="domain" description="Core-binding (CB)" evidence="8">
    <location>
        <begin position="10"/>
        <end position="89"/>
    </location>
</feature>
<evidence type="ECO:0000256" key="4">
    <source>
        <dbReference type="ARBA" id="ARBA00023125"/>
    </source>
</evidence>
<proteinExistence type="inferred from homology"/>
<name>A0ABS2GD77_9FIRM</name>
<keyword evidence="5" id="KW-0233">DNA recombination</keyword>
<evidence type="ECO:0000256" key="5">
    <source>
        <dbReference type="ARBA" id="ARBA00023172"/>
    </source>
</evidence>
<dbReference type="Gene3D" id="1.10.443.10">
    <property type="entry name" value="Intergrase catalytic core"/>
    <property type="match status" value="1"/>
</dbReference>
<keyword evidence="10" id="KW-1185">Reference proteome</keyword>
<evidence type="ECO:0000259" key="7">
    <source>
        <dbReference type="PROSITE" id="PS51898"/>
    </source>
</evidence>
<dbReference type="Pfam" id="PF00589">
    <property type="entry name" value="Phage_integrase"/>
    <property type="match status" value="1"/>
</dbReference>
<evidence type="ECO:0000256" key="6">
    <source>
        <dbReference type="PROSITE-ProRule" id="PRU01248"/>
    </source>
</evidence>
<evidence type="ECO:0000313" key="9">
    <source>
        <dbReference type="EMBL" id="MBM6878498.1"/>
    </source>
</evidence>
<dbReference type="InterPro" id="IPR010998">
    <property type="entry name" value="Integrase_recombinase_N"/>
</dbReference>
<dbReference type="EMBL" id="JACSNV010000015">
    <property type="protein sequence ID" value="MBM6878498.1"/>
    <property type="molecule type" value="Genomic_DNA"/>
</dbReference>
<dbReference type="PROSITE" id="PS51898">
    <property type="entry name" value="TYR_RECOMBINASE"/>
    <property type="match status" value="1"/>
</dbReference>
<dbReference type="InterPro" id="IPR013762">
    <property type="entry name" value="Integrase-like_cat_sf"/>
</dbReference>
<dbReference type="Proteomes" id="UP000729290">
    <property type="component" value="Unassembled WGS sequence"/>
</dbReference>
<dbReference type="Gene3D" id="1.10.150.130">
    <property type="match status" value="1"/>
</dbReference>
<dbReference type="InterPro" id="IPR004107">
    <property type="entry name" value="Integrase_SAM-like_N"/>
</dbReference>
<dbReference type="SUPFAM" id="SSF56349">
    <property type="entry name" value="DNA breaking-rejoining enzymes"/>
    <property type="match status" value="1"/>
</dbReference>
<dbReference type="PROSITE" id="PS51900">
    <property type="entry name" value="CB"/>
    <property type="match status" value="1"/>
</dbReference>
<evidence type="ECO:0000256" key="1">
    <source>
        <dbReference type="ARBA" id="ARBA00003283"/>
    </source>
</evidence>
<evidence type="ECO:0000259" key="8">
    <source>
        <dbReference type="PROSITE" id="PS51900"/>
    </source>
</evidence>
<keyword evidence="4 6" id="KW-0238">DNA-binding</keyword>
<reference evidence="9 10" key="1">
    <citation type="journal article" date="2021" name="Sci. Rep.">
        <title>The distribution of antibiotic resistance genes in chicken gut microbiota commensals.</title>
        <authorList>
            <person name="Juricova H."/>
            <person name="Matiasovicova J."/>
            <person name="Kubasova T."/>
            <person name="Cejkova D."/>
            <person name="Rychlik I."/>
        </authorList>
    </citation>
    <scope>NUCLEOTIDE SEQUENCE [LARGE SCALE GENOMIC DNA]</scope>
    <source>
        <strain evidence="9 10">An431b</strain>
    </source>
</reference>
<comment type="similarity">
    <text evidence="2">Belongs to the 'phage' integrase family.</text>
</comment>
<dbReference type="Pfam" id="PF02899">
    <property type="entry name" value="Phage_int_SAM_1"/>
    <property type="match status" value="1"/>
</dbReference>
<feature type="domain" description="Tyr recombinase" evidence="7">
    <location>
        <begin position="107"/>
        <end position="281"/>
    </location>
</feature>
<keyword evidence="3" id="KW-0229">DNA integration</keyword>
<evidence type="ECO:0000256" key="3">
    <source>
        <dbReference type="ARBA" id="ARBA00022908"/>
    </source>
</evidence>
<dbReference type="InterPro" id="IPR044068">
    <property type="entry name" value="CB"/>
</dbReference>
<organism evidence="9 10">
    <name type="scientific">Anaerotignum lactatifermentans</name>
    <dbReference type="NCBI Taxonomy" id="160404"/>
    <lineage>
        <taxon>Bacteria</taxon>
        <taxon>Bacillati</taxon>
        <taxon>Bacillota</taxon>
        <taxon>Clostridia</taxon>
        <taxon>Lachnospirales</taxon>
        <taxon>Anaerotignaceae</taxon>
        <taxon>Anaerotignum</taxon>
    </lineage>
</organism>
<sequence>MEGYIVNNRRLTEYQIRAYGLYLSMQDRSKGTIEKYLRDTMAFAQWAEEREVTKELAAGWKASLLERGYAPVTINAMLSSVNGLFRFLGWEDCHVRFLCVQRRLFRDSKKELNRMDYQRLLFCAREKGKDRLALMIETICATGIRVSEVKYITVEAARQGKAEISMKGKIRMILLPAKLCRKLLKYAKKEKIASGIIFRTKSGKEIGRRQIWAELKGLCKFAKIEPSKVFPHNLRHLFARIFYKASKDIIKLADVLGHSNVETTRIYLVATGEEHQRQMERLGLVL</sequence>
<accession>A0ABS2GD77</accession>
<dbReference type="InterPro" id="IPR002104">
    <property type="entry name" value="Integrase_catalytic"/>
</dbReference>
<dbReference type="PANTHER" id="PTHR30349:SF89">
    <property type="entry name" value="INTEGRASE_RECOMBINASE"/>
    <property type="match status" value="1"/>
</dbReference>
<evidence type="ECO:0000313" key="10">
    <source>
        <dbReference type="Proteomes" id="UP000729290"/>
    </source>
</evidence>